<dbReference type="AlphaFoldDB" id="A0A1I7XKF6"/>
<keyword evidence="1" id="KW-0812">Transmembrane</keyword>
<keyword evidence="1" id="KW-0472">Membrane</keyword>
<accession>A0A1I7XKF6</accession>
<protein>
    <submittedName>
        <fullName evidence="3">Methyltransferase</fullName>
    </submittedName>
</protein>
<evidence type="ECO:0000313" key="3">
    <source>
        <dbReference type="WBParaSite" id="Hba_17989"/>
    </source>
</evidence>
<feature type="transmembrane region" description="Helical" evidence="1">
    <location>
        <begin position="107"/>
        <end position="128"/>
    </location>
</feature>
<evidence type="ECO:0000313" key="2">
    <source>
        <dbReference type="Proteomes" id="UP000095283"/>
    </source>
</evidence>
<organism evidence="2 3">
    <name type="scientific">Heterorhabditis bacteriophora</name>
    <name type="common">Entomopathogenic nematode worm</name>
    <dbReference type="NCBI Taxonomy" id="37862"/>
    <lineage>
        <taxon>Eukaryota</taxon>
        <taxon>Metazoa</taxon>
        <taxon>Ecdysozoa</taxon>
        <taxon>Nematoda</taxon>
        <taxon>Chromadorea</taxon>
        <taxon>Rhabditida</taxon>
        <taxon>Rhabditina</taxon>
        <taxon>Rhabditomorpha</taxon>
        <taxon>Strongyloidea</taxon>
        <taxon>Heterorhabditidae</taxon>
        <taxon>Heterorhabditis</taxon>
    </lineage>
</organism>
<sequence length="134" mass="15366">MKLDNELKKRTIDCISSGKKDDCILIAPNADPPRDPKKYKCRREPMPQTEWNLLARNSTTRLACAIGCEPDFDLSVITKVPYDNDKCQKYYTYDPIMQLNGTMNADYLLGLGIIVTELELNLTLSFFLRLWKGV</sequence>
<dbReference type="WBParaSite" id="Hba_17989">
    <property type="protein sequence ID" value="Hba_17989"/>
    <property type="gene ID" value="Hba_17989"/>
</dbReference>
<dbReference type="Proteomes" id="UP000095283">
    <property type="component" value="Unplaced"/>
</dbReference>
<evidence type="ECO:0000256" key="1">
    <source>
        <dbReference type="SAM" id="Phobius"/>
    </source>
</evidence>
<keyword evidence="1" id="KW-1133">Transmembrane helix</keyword>
<name>A0A1I7XKF6_HETBA</name>
<keyword evidence="2" id="KW-1185">Reference proteome</keyword>
<reference evidence="3" key="1">
    <citation type="submission" date="2016-11" db="UniProtKB">
        <authorList>
            <consortium name="WormBaseParasite"/>
        </authorList>
    </citation>
    <scope>IDENTIFICATION</scope>
</reference>
<proteinExistence type="predicted"/>